<evidence type="ECO:0000256" key="1">
    <source>
        <dbReference type="SAM" id="MobiDB-lite"/>
    </source>
</evidence>
<organism evidence="3 4">
    <name type="scientific">Acinetobacter piscicola</name>
    <dbReference type="NCBI Taxonomy" id="2006115"/>
    <lineage>
        <taxon>Bacteria</taxon>
        <taxon>Pseudomonadati</taxon>
        <taxon>Pseudomonadota</taxon>
        <taxon>Gammaproteobacteria</taxon>
        <taxon>Moraxellales</taxon>
        <taxon>Moraxellaceae</taxon>
        <taxon>Acinetobacter</taxon>
    </lineage>
</organism>
<accession>A0A4V1W1A7</accession>
<feature type="chain" id="PRO_5043198841" evidence="2">
    <location>
        <begin position="23"/>
        <end position="76"/>
    </location>
</feature>
<dbReference type="EMBL" id="CP048659">
    <property type="protein sequence ID" value="QOW45275.1"/>
    <property type="molecule type" value="Genomic_DNA"/>
</dbReference>
<name>A0A4V1W1A7_9GAMM</name>
<reference evidence="3 4" key="1">
    <citation type="submission" date="2020-02" db="EMBL/GenBank/DDBJ databases">
        <title>Tigecycline-resistant Acinetobacter species from pigs and migratory birds.</title>
        <authorList>
            <person name="Chen C."/>
            <person name="Sun J."/>
            <person name="Liao X.-P."/>
            <person name="Liu Y.-H."/>
        </authorList>
    </citation>
    <scope>NUCLEOTIDE SEQUENCE [LARGE SCALE GENOMIC DNA]</scope>
    <source>
        <strain evidence="3 4">YH12207_T</strain>
    </source>
</reference>
<dbReference type="AlphaFoldDB" id="A0A4V1W1A7"/>
<evidence type="ECO:0000256" key="2">
    <source>
        <dbReference type="SAM" id="SignalP"/>
    </source>
</evidence>
<evidence type="ECO:0000313" key="3">
    <source>
        <dbReference type="EMBL" id="QOW45275.1"/>
    </source>
</evidence>
<protein>
    <submittedName>
        <fullName evidence="3">Uncharacterized protein</fullName>
    </submittedName>
</protein>
<sequence length="76" mass="7580">MKLVKTLLATTFALTAATASFAATEKAADEAEKVIVSTQEGATTEDASAAAQPSSEQPATESAVEGSVPAAPQANQ</sequence>
<keyword evidence="4" id="KW-1185">Reference proteome</keyword>
<dbReference type="RefSeq" id="WP_130073868.1">
    <property type="nucleotide sequence ID" value="NZ_CP048659.1"/>
</dbReference>
<proteinExistence type="predicted"/>
<feature type="signal peptide" evidence="2">
    <location>
        <begin position="1"/>
        <end position="22"/>
    </location>
</feature>
<dbReference type="Proteomes" id="UP000593966">
    <property type="component" value="Chromosome"/>
</dbReference>
<keyword evidence="2" id="KW-0732">Signal</keyword>
<feature type="compositionally biased region" description="Low complexity" evidence="1">
    <location>
        <begin position="47"/>
        <end position="59"/>
    </location>
</feature>
<evidence type="ECO:0000313" key="4">
    <source>
        <dbReference type="Proteomes" id="UP000593966"/>
    </source>
</evidence>
<feature type="region of interest" description="Disordered" evidence="1">
    <location>
        <begin position="38"/>
        <end position="76"/>
    </location>
</feature>
<gene>
    <name evidence="3" type="ORF">G0028_04850</name>
</gene>